<dbReference type="Proteomes" id="UP001239111">
    <property type="component" value="Chromosome 2"/>
</dbReference>
<comment type="caution">
    <text evidence="1">The sequence shown here is derived from an EMBL/GenBank/DDBJ whole genome shotgun (WGS) entry which is preliminary data.</text>
</comment>
<accession>A0ACC2P0H0</accession>
<dbReference type="EMBL" id="CM056742">
    <property type="protein sequence ID" value="KAJ8676331.1"/>
    <property type="molecule type" value="Genomic_DNA"/>
</dbReference>
<organism evidence="1 2">
    <name type="scientific">Eretmocerus hayati</name>
    <dbReference type="NCBI Taxonomy" id="131215"/>
    <lineage>
        <taxon>Eukaryota</taxon>
        <taxon>Metazoa</taxon>
        <taxon>Ecdysozoa</taxon>
        <taxon>Arthropoda</taxon>
        <taxon>Hexapoda</taxon>
        <taxon>Insecta</taxon>
        <taxon>Pterygota</taxon>
        <taxon>Neoptera</taxon>
        <taxon>Endopterygota</taxon>
        <taxon>Hymenoptera</taxon>
        <taxon>Apocrita</taxon>
        <taxon>Proctotrupomorpha</taxon>
        <taxon>Chalcidoidea</taxon>
        <taxon>Aphelinidae</taxon>
        <taxon>Aphelininae</taxon>
        <taxon>Eretmocerus</taxon>
    </lineage>
</organism>
<name>A0ACC2P0H0_9HYME</name>
<sequence>MKSSKSVTTDGLWGELPVRETHKQEVITPDIIENVWRQVMDESNNSDCDYQSHRQPEFIQMPLGNKHVLNTVNLHQQLKAMEDGNILKNITVIEDETQEEDPRDSYKFISSLRPNRKDFRCTNKISYLKPSTVHGLLKHAVITLVAHIGYDRASDCAIANLTDIADLFLKRISMLLKVALEEKNCGFPDALEKVLTEANIGGILGLHNYYEEYILKLERNVRRNVDKKMEQQRQFEFNICNSKMDLEDAANLQFDELSEFGNIYREVPTLQLLDPDMGFPPSLDAGFQMLHSLEQDELNSLEVEEDDVNMSNSPSTGHQRTDFLKK</sequence>
<keyword evidence="2" id="KW-1185">Reference proteome</keyword>
<evidence type="ECO:0000313" key="1">
    <source>
        <dbReference type="EMBL" id="KAJ8676331.1"/>
    </source>
</evidence>
<reference evidence="1" key="1">
    <citation type="submission" date="2023-04" db="EMBL/GenBank/DDBJ databases">
        <title>A chromosome-level genome assembly of the parasitoid wasp Eretmocerus hayati.</title>
        <authorList>
            <person name="Zhong Y."/>
            <person name="Liu S."/>
            <person name="Liu Y."/>
        </authorList>
    </citation>
    <scope>NUCLEOTIDE SEQUENCE</scope>
    <source>
        <strain evidence="1">ZJU_SS_LIU_2023</strain>
    </source>
</reference>
<proteinExistence type="predicted"/>
<gene>
    <name evidence="1" type="ORF">QAD02_012118</name>
</gene>
<protein>
    <submittedName>
        <fullName evidence="1">Uncharacterized protein</fullName>
    </submittedName>
</protein>
<evidence type="ECO:0000313" key="2">
    <source>
        <dbReference type="Proteomes" id="UP001239111"/>
    </source>
</evidence>